<evidence type="ECO:0000256" key="14">
    <source>
        <dbReference type="PROSITE-ProRule" id="PRU00289"/>
    </source>
</evidence>
<dbReference type="Pfam" id="PF13491">
    <property type="entry name" value="FtsK_4TM"/>
    <property type="match status" value="1"/>
</dbReference>
<organism evidence="18 19">
    <name type="scientific">Candidatus Berkelbacteria bacterium CG_4_10_14_0_2_um_filter_35_9_33_12</name>
    <dbReference type="NCBI Taxonomy" id="1974499"/>
    <lineage>
        <taxon>Bacteria</taxon>
        <taxon>Candidatus Berkelbacteria</taxon>
    </lineage>
</organism>
<evidence type="ECO:0000256" key="2">
    <source>
        <dbReference type="ARBA" id="ARBA00006474"/>
    </source>
</evidence>
<keyword evidence="6 14" id="KW-0547">Nucleotide-binding</keyword>
<dbReference type="Gene3D" id="3.40.50.300">
    <property type="entry name" value="P-loop containing nucleotide triphosphate hydrolases"/>
    <property type="match status" value="1"/>
</dbReference>
<dbReference type="InterPro" id="IPR041027">
    <property type="entry name" value="FtsK_alpha"/>
</dbReference>
<dbReference type="InterPro" id="IPR027417">
    <property type="entry name" value="P-loop_NTPase"/>
</dbReference>
<feature type="region of interest" description="Disordered" evidence="15">
    <location>
        <begin position="678"/>
        <end position="724"/>
    </location>
</feature>
<evidence type="ECO:0000256" key="11">
    <source>
        <dbReference type="ARBA" id="ARBA00023136"/>
    </source>
</evidence>
<feature type="transmembrane region" description="Helical" evidence="16">
    <location>
        <begin position="133"/>
        <end position="152"/>
    </location>
</feature>
<dbReference type="InterPro" id="IPR025199">
    <property type="entry name" value="FtsK_4TM"/>
</dbReference>
<comment type="subunit">
    <text evidence="13">Homohexamer. Forms a ring that surrounds DNA.</text>
</comment>
<evidence type="ECO:0000256" key="10">
    <source>
        <dbReference type="ARBA" id="ARBA00023125"/>
    </source>
</evidence>
<dbReference type="Pfam" id="PF17854">
    <property type="entry name" value="FtsK_alpha"/>
    <property type="match status" value="1"/>
</dbReference>
<dbReference type="SUPFAM" id="SSF46785">
    <property type="entry name" value="Winged helix' DNA-binding domain"/>
    <property type="match status" value="1"/>
</dbReference>
<keyword evidence="3" id="KW-1003">Cell membrane</keyword>
<keyword evidence="7" id="KW-0159">Chromosome partition</keyword>
<dbReference type="Gene3D" id="1.10.10.10">
    <property type="entry name" value="Winged helix-like DNA-binding domain superfamily/Winged helix DNA-binding domain"/>
    <property type="match status" value="1"/>
</dbReference>
<dbReference type="InterPro" id="IPR036390">
    <property type="entry name" value="WH_DNA-bd_sf"/>
</dbReference>
<dbReference type="GO" id="GO:0005886">
    <property type="term" value="C:plasma membrane"/>
    <property type="evidence" value="ECO:0007669"/>
    <property type="project" value="UniProtKB-SubCell"/>
</dbReference>
<dbReference type="SMART" id="SM00843">
    <property type="entry name" value="Ftsk_gamma"/>
    <property type="match status" value="1"/>
</dbReference>
<dbReference type="AlphaFoldDB" id="A0A2M7W437"/>
<dbReference type="Pfam" id="PF01580">
    <property type="entry name" value="FtsK_SpoIIIE"/>
    <property type="match status" value="1"/>
</dbReference>
<evidence type="ECO:0000256" key="16">
    <source>
        <dbReference type="SAM" id="Phobius"/>
    </source>
</evidence>
<evidence type="ECO:0000256" key="15">
    <source>
        <dbReference type="SAM" id="MobiDB-lite"/>
    </source>
</evidence>
<feature type="transmembrane region" description="Helical" evidence="16">
    <location>
        <begin position="62"/>
        <end position="85"/>
    </location>
</feature>
<dbReference type="PROSITE" id="PS50901">
    <property type="entry name" value="FTSK"/>
    <property type="match status" value="1"/>
</dbReference>
<dbReference type="GO" id="GO:0003677">
    <property type="term" value="F:DNA binding"/>
    <property type="evidence" value="ECO:0007669"/>
    <property type="project" value="UniProtKB-KW"/>
</dbReference>
<keyword evidence="10" id="KW-0238">DNA-binding</keyword>
<evidence type="ECO:0000256" key="1">
    <source>
        <dbReference type="ARBA" id="ARBA00004651"/>
    </source>
</evidence>
<evidence type="ECO:0000256" key="6">
    <source>
        <dbReference type="ARBA" id="ARBA00022741"/>
    </source>
</evidence>
<reference evidence="19" key="1">
    <citation type="submission" date="2017-09" db="EMBL/GenBank/DDBJ databases">
        <title>Depth-based differentiation of microbial function through sediment-hosted aquifers and enrichment of novel symbionts in the deep terrestrial subsurface.</title>
        <authorList>
            <person name="Probst A.J."/>
            <person name="Ladd B."/>
            <person name="Jarett J.K."/>
            <person name="Geller-Mcgrath D.E."/>
            <person name="Sieber C.M.K."/>
            <person name="Emerson J.B."/>
            <person name="Anantharaman K."/>
            <person name="Thomas B.C."/>
            <person name="Malmstrom R."/>
            <person name="Stieglmeier M."/>
            <person name="Klingl A."/>
            <person name="Woyke T."/>
            <person name="Ryan C.M."/>
            <person name="Banfield J.F."/>
        </authorList>
    </citation>
    <scope>NUCLEOTIDE SEQUENCE [LARGE SCALE GENOMIC DNA]</scope>
</reference>
<protein>
    <recommendedName>
        <fullName evidence="17">FtsK domain-containing protein</fullName>
    </recommendedName>
</protein>
<evidence type="ECO:0000256" key="9">
    <source>
        <dbReference type="ARBA" id="ARBA00022989"/>
    </source>
</evidence>
<dbReference type="GO" id="GO:0007059">
    <property type="term" value="P:chromosome segregation"/>
    <property type="evidence" value="ECO:0007669"/>
    <property type="project" value="UniProtKB-KW"/>
</dbReference>
<feature type="domain" description="FtsK" evidence="17">
    <location>
        <begin position="350"/>
        <end position="537"/>
    </location>
</feature>
<evidence type="ECO:0000256" key="13">
    <source>
        <dbReference type="ARBA" id="ARBA00025923"/>
    </source>
</evidence>
<evidence type="ECO:0000259" key="17">
    <source>
        <dbReference type="PROSITE" id="PS50901"/>
    </source>
</evidence>
<sequence length="724" mass="79608">MARKRKYTKHNDKSWVKKFDWTIDPQTGREIFAIIFFIVGILSALALFNLGGEFSNSTIELMISLFGISGFIVPLIFVALGIYFWNEKEAGIKILQIFGLVALFIFLPSLFLTKGGSIGISFSEYFLSLFGEIGGYLILVGLNIICLVLATGKRLKQIMAWIFNRGGGDKKPEKEARVSVFETVWQKISKKNGDGKVPVVRIVGDGNQVKNSFDGAWTFPTTDILQTSNTKASAGNIQKNVEIIQKSLKDFSISVTMGDVNIGPTVTQYTFKPHDGVKLNQITARSNDLSLALAAHPIRVEAPIPGKAAVGVEVPNKVSAVVTLREILESKEYSESKSGGTIPLGRDVAGIPIVVDLHKMPHLLIAGATGSGKSVCINSIILALLYQNSPNDMKLILVDPKRVEFSMYNEIPHLLCPVITEPDKTVNALKWAVNEMEKRYHILSENHKRNIVEYNQSGPAQKMPYIVVIIDELADLMVQSANEVEVAIVRIAQMARAVGIHLIVATQRPSVNVITGLIKANITSRIGFAVASQVDSRTILDQAGSEKLLGNGDMLFMSNEFGKPKRIQGVFVGEKDIHNITDFMRSQGQSSYVEDIINYRTPSKYGSTPSGVDIDDELYGEAKNIVIQANKASASLLQRRLRIGYARAARLLDILEENGIVGQQAGSKPRDVIATTERVVREPTSTTNYSSQPPIRSQIQPAPVSEEPIINQDHNVQNQSHPDQ</sequence>
<dbReference type="InterPro" id="IPR002543">
    <property type="entry name" value="FtsK_dom"/>
</dbReference>
<feature type="compositionally biased region" description="Polar residues" evidence="15">
    <location>
        <begin position="712"/>
        <end position="724"/>
    </location>
</feature>
<gene>
    <name evidence="18" type="ORF">COX60_01795</name>
</gene>
<evidence type="ECO:0000256" key="4">
    <source>
        <dbReference type="ARBA" id="ARBA00022618"/>
    </source>
</evidence>
<evidence type="ECO:0000256" key="3">
    <source>
        <dbReference type="ARBA" id="ARBA00022475"/>
    </source>
</evidence>
<evidence type="ECO:0000313" key="18">
    <source>
        <dbReference type="EMBL" id="PJA20420.1"/>
    </source>
</evidence>
<evidence type="ECO:0000256" key="8">
    <source>
        <dbReference type="ARBA" id="ARBA00022840"/>
    </source>
</evidence>
<evidence type="ECO:0000256" key="12">
    <source>
        <dbReference type="ARBA" id="ARBA00023306"/>
    </source>
</evidence>
<evidence type="ECO:0000256" key="5">
    <source>
        <dbReference type="ARBA" id="ARBA00022692"/>
    </source>
</evidence>
<dbReference type="Proteomes" id="UP000230137">
    <property type="component" value="Unassembled WGS sequence"/>
</dbReference>
<dbReference type="SMART" id="SM00382">
    <property type="entry name" value="AAA"/>
    <property type="match status" value="1"/>
</dbReference>
<name>A0A2M7W437_9BACT</name>
<dbReference type="PANTHER" id="PTHR22683:SF41">
    <property type="entry name" value="DNA TRANSLOCASE FTSK"/>
    <property type="match status" value="1"/>
</dbReference>
<feature type="transmembrane region" description="Helical" evidence="16">
    <location>
        <begin position="94"/>
        <end position="113"/>
    </location>
</feature>
<keyword evidence="12" id="KW-0131">Cell cycle</keyword>
<dbReference type="InterPro" id="IPR003593">
    <property type="entry name" value="AAA+_ATPase"/>
</dbReference>
<comment type="subcellular location">
    <subcellularLocation>
        <location evidence="1">Cell membrane</location>
        <topology evidence="1">Multi-pass membrane protein</topology>
    </subcellularLocation>
</comment>
<dbReference type="EMBL" id="PFQF01000028">
    <property type="protein sequence ID" value="PJA20420.1"/>
    <property type="molecule type" value="Genomic_DNA"/>
</dbReference>
<feature type="binding site" evidence="14">
    <location>
        <begin position="367"/>
        <end position="374"/>
    </location>
    <ligand>
        <name>ATP</name>
        <dbReference type="ChEBI" id="CHEBI:30616"/>
    </ligand>
</feature>
<dbReference type="SUPFAM" id="SSF52540">
    <property type="entry name" value="P-loop containing nucleoside triphosphate hydrolases"/>
    <property type="match status" value="1"/>
</dbReference>
<dbReference type="Pfam" id="PF09397">
    <property type="entry name" value="FtsK_gamma"/>
    <property type="match status" value="1"/>
</dbReference>
<keyword evidence="4" id="KW-0132">Cell division</keyword>
<dbReference type="GO" id="GO:0005524">
    <property type="term" value="F:ATP binding"/>
    <property type="evidence" value="ECO:0007669"/>
    <property type="project" value="UniProtKB-UniRule"/>
</dbReference>
<dbReference type="InterPro" id="IPR036388">
    <property type="entry name" value="WH-like_DNA-bd_sf"/>
</dbReference>
<proteinExistence type="inferred from homology"/>
<comment type="caution">
    <text evidence="18">The sequence shown here is derived from an EMBL/GenBank/DDBJ whole genome shotgun (WGS) entry which is preliminary data.</text>
</comment>
<keyword evidence="5 16" id="KW-0812">Transmembrane</keyword>
<dbReference type="Gene3D" id="3.30.980.40">
    <property type="match status" value="1"/>
</dbReference>
<keyword evidence="11 16" id="KW-0472">Membrane</keyword>
<dbReference type="PANTHER" id="PTHR22683">
    <property type="entry name" value="SPORULATION PROTEIN RELATED"/>
    <property type="match status" value="1"/>
</dbReference>
<dbReference type="InterPro" id="IPR050206">
    <property type="entry name" value="FtsK/SpoIIIE/SftA"/>
</dbReference>
<dbReference type="GO" id="GO:0051301">
    <property type="term" value="P:cell division"/>
    <property type="evidence" value="ECO:0007669"/>
    <property type="project" value="UniProtKB-KW"/>
</dbReference>
<accession>A0A2M7W437</accession>
<feature type="compositionally biased region" description="Polar residues" evidence="15">
    <location>
        <begin position="683"/>
        <end position="700"/>
    </location>
</feature>
<evidence type="ECO:0000313" key="19">
    <source>
        <dbReference type="Proteomes" id="UP000230137"/>
    </source>
</evidence>
<keyword evidence="9 16" id="KW-1133">Transmembrane helix</keyword>
<keyword evidence="8 14" id="KW-0067">ATP-binding</keyword>
<dbReference type="InterPro" id="IPR018541">
    <property type="entry name" value="Ftsk_gamma"/>
</dbReference>
<comment type="similarity">
    <text evidence="2">Belongs to the FtsK/SpoIIIE/SftA family.</text>
</comment>
<evidence type="ECO:0000256" key="7">
    <source>
        <dbReference type="ARBA" id="ARBA00022829"/>
    </source>
</evidence>
<feature type="transmembrane region" description="Helical" evidence="16">
    <location>
        <begin position="31"/>
        <end position="50"/>
    </location>
</feature>